<gene>
    <name evidence="9" type="ORF">PSYICH_LOCUS7785</name>
</gene>
<evidence type="ECO:0000256" key="3">
    <source>
        <dbReference type="ARBA" id="ARBA00022723"/>
    </source>
</evidence>
<dbReference type="CDD" id="cd16030">
    <property type="entry name" value="iduronate-2-sulfatase"/>
    <property type="match status" value="1"/>
</dbReference>
<dbReference type="PANTHER" id="PTHR45953">
    <property type="entry name" value="IDURONATE 2-SULFATASE"/>
    <property type="match status" value="1"/>
</dbReference>
<feature type="chain" id="PRO_5040146301" description="Sulfatase N-terminal domain-containing protein" evidence="7">
    <location>
        <begin position="19"/>
        <end position="421"/>
    </location>
</feature>
<dbReference type="InterPro" id="IPR017850">
    <property type="entry name" value="Alkaline_phosphatase_core_sf"/>
</dbReference>
<dbReference type="Proteomes" id="UP001153636">
    <property type="component" value="Chromosome 2"/>
</dbReference>
<feature type="signal peptide" evidence="7">
    <location>
        <begin position="1"/>
        <end position="18"/>
    </location>
</feature>
<dbReference type="GO" id="GO:0005737">
    <property type="term" value="C:cytoplasm"/>
    <property type="evidence" value="ECO:0007669"/>
    <property type="project" value="TreeGrafter"/>
</dbReference>
<keyword evidence="10" id="KW-1185">Reference proteome</keyword>
<dbReference type="PROSITE" id="PS00149">
    <property type="entry name" value="SULFATASE_2"/>
    <property type="match status" value="1"/>
</dbReference>
<reference evidence="9" key="1">
    <citation type="submission" date="2022-01" db="EMBL/GenBank/DDBJ databases">
        <authorList>
            <person name="King R."/>
        </authorList>
    </citation>
    <scope>NUCLEOTIDE SEQUENCE</scope>
</reference>
<dbReference type="OrthoDB" id="96314at2759"/>
<dbReference type="EMBL" id="OV651814">
    <property type="protein sequence ID" value="CAH1106277.1"/>
    <property type="molecule type" value="Genomic_DNA"/>
</dbReference>
<evidence type="ECO:0000256" key="4">
    <source>
        <dbReference type="ARBA" id="ARBA00022729"/>
    </source>
</evidence>
<evidence type="ECO:0000256" key="7">
    <source>
        <dbReference type="SAM" id="SignalP"/>
    </source>
</evidence>
<dbReference type="GO" id="GO:0046872">
    <property type="term" value="F:metal ion binding"/>
    <property type="evidence" value="ECO:0007669"/>
    <property type="project" value="UniProtKB-KW"/>
</dbReference>
<evidence type="ECO:0000256" key="1">
    <source>
        <dbReference type="ARBA" id="ARBA00001913"/>
    </source>
</evidence>
<evidence type="ECO:0000256" key="6">
    <source>
        <dbReference type="ARBA" id="ARBA00022837"/>
    </source>
</evidence>
<organism evidence="9 10">
    <name type="scientific">Psylliodes chrysocephalus</name>
    <dbReference type="NCBI Taxonomy" id="3402493"/>
    <lineage>
        <taxon>Eukaryota</taxon>
        <taxon>Metazoa</taxon>
        <taxon>Ecdysozoa</taxon>
        <taxon>Arthropoda</taxon>
        <taxon>Hexapoda</taxon>
        <taxon>Insecta</taxon>
        <taxon>Pterygota</taxon>
        <taxon>Neoptera</taxon>
        <taxon>Endopterygota</taxon>
        <taxon>Coleoptera</taxon>
        <taxon>Polyphaga</taxon>
        <taxon>Cucujiformia</taxon>
        <taxon>Chrysomeloidea</taxon>
        <taxon>Chrysomelidae</taxon>
        <taxon>Galerucinae</taxon>
        <taxon>Alticini</taxon>
        <taxon>Psylliodes</taxon>
    </lineage>
</organism>
<evidence type="ECO:0000256" key="2">
    <source>
        <dbReference type="ARBA" id="ARBA00008779"/>
    </source>
</evidence>
<dbReference type="AlphaFoldDB" id="A0A9P0CX55"/>
<proteinExistence type="inferred from homology"/>
<evidence type="ECO:0000256" key="5">
    <source>
        <dbReference type="ARBA" id="ARBA00022801"/>
    </source>
</evidence>
<keyword evidence="3" id="KW-0479">Metal-binding</keyword>
<dbReference type="Gene3D" id="3.40.720.10">
    <property type="entry name" value="Alkaline Phosphatase, subunit A"/>
    <property type="match status" value="2"/>
</dbReference>
<sequence>MSGIILILALLFIKTINCKSPNILFIIVDDLRPSLKCYGDQEAYTPNIDKLSSTSFLFKNAYAQQALCGPSRSSFLTSRRPDTLNVYVNEYSYWRSTVGNFTTLPQHFKQNGYHTYSIGKVFHPGKMSNFTDDYPYSWSTEAFHPKTDAYTNAKVCIGKDGKLAKNLICPVIPEYQPDGTLPDLESLNEAVRFLKYKNEIADKPYFLAVGFHKPHIPLKFPIQYIGWSIGEHGEFAKYSNFDIATKVPLLIHVPGFSENEVIFSNPVELVDLFPTLVDLTQVSEPLKRCAFNKSEILCTEGRSLVPSIFKKSLNKNIPPSVAFTQYPRPGLRPTLQPNSDQPKFQEITIMGYSLRTNRYKYTEWVKFSIKTFKPNWDVVYGRELYDHVIDPDENNNIVDRDVLKNITKALRKKLILGWRYS</sequence>
<dbReference type="PANTHER" id="PTHR45953:SF1">
    <property type="entry name" value="IDURONATE 2-SULFATASE"/>
    <property type="match status" value="1"/>
</dbReference>
<name>A0A9P0CX55_9CUCU</name>
<keyword evidence="4 7" id="KW-0732">Signal</keyword>
<dbReference type="InterPro" id="IPR024607">
    <property type="entry name" value="Sulfatase_CS"/>
</dbReference>
<evidence type="ECO:0000313" key="9">
    <source>
        <dbReference type="EMBL" id="CAH1106277.1"/>
    </source>
</evidence>
<feature type="domain" description="Sulfatase N-terminal" evidence="8">
    <location>
        <begin position="21"/>
        <end position="224"/>
    </location>
</feature>
<dbReference type="SUPFAM" id="SSF53649">
    <property type="entry name" value="Alkaline phosphatase-like"/>
    <property type="match status" value="1"/>
</dbReference>
<protein>
    <recommendedName>
        <fullName evidence="8">Sulfatase N-terminal domain-containing protein</fullName>
    </recommendedName>
</protein>
<accession>A0A9P0CX55</accession>
<dbReference type="GO" id="GO:0004423">
    <property type="term" value="F:iduronate-2-sulfatase activity"/>
    <property type="evidence" value="ECO:0007669"/>
    <property type="project" value="InterPro"/>
</dbReference>
<dbReference type="InterPro" id="IPR000917">
    <property type="entry name" value="Sulfatase_N"/>
</dbReference>
<dbReference type="InterPro" id="IPR035874">
    <property type="entry name" value="IDS"/>
</dbReference>
<comment type="cofactor">
    <cofactor evidence="1">
        <name>Ca(2+)</name>
        <dbReference type="ChEBI" id="CHEBI:29108"/>
    </cofactor>
</comment>
<evidence type="ECO:0000259" key="8">
    <source>
        <dbReference type="Pfam" id="PF00884"/>
    </source>
</evidence>
<keyword evidence="6" id="KW-0106">Calcium</keyword>
<evidence type="ECO:0000313" key="10">
    <source>
        <dbReference type="Proteomes" id="UP001153636"/>
    </source>
</evidence>
<keyword evidence="5" id="KW-0378">Hydrolase</keyword>
<comment type="similarity">
    <text evidence="2">Belongs to the sulfatase family.</text>
</comment>
<dbReference type="Pfam" id="PF00884">
    <property type="entry name" value="Sulfatase"/>
    <property type="match status" value="1"/>
</dbReference>